<keyword evidence="9 11" id="KW-0456">Lyase</keyword>
<evidence type="ECO:0000256" key="10">
    <source>
        <dbReference type="ARBA" id="ARBA00049406"/>
    </source>
</evidence>
<dbReference type="SUPFAM" id="SSF55021">
    <property type="entry name" value="ACT-like"/>
    <property type="match status" value="1"/>
</dbReference>
<evidence type="ECO:0000256" key="8">
    <source>
        <dbReference type="ARBA" id="ARBA00023014"/>
    </source>
</evidence>
<keyword evidence="15" id="KW-1185">Reference proteome</keyword>
<comment type="cofactor">
    <cofactor evidence="1 12">
        <name>[4Fe-4S] cluster</name>
        <dbReference type="ChEBI" id="CHEBI:49883"/>
    </cofactor>
</comment>
<comment type="similarity">
    <text evidence="3 11 12">Belongs to the iron-sulfur dependent L-serine dehydratase family.</text>
</comment>
<dbReference type="CDD" id="cd04903">
    <property type="entry name" value="ACT_LSD"/>
    <property type="match status" value="1"/>
</dbReference>
<dbReference type="PIRSF" id="PIRSF036692">
    <property type="entry name" value="SDH_B"/>
    <property type="match status" value="1"/>
</dbReference>
<evidence type="ECO:0000256" key="5">
    <source>
        <dbReference type="ARBA" id="ARBA00022485"/>
    </source>
</evidence>
<evidence type="ECO:0000313" key="14">
    <source>
        <dbReference type="EMBL" id="NMO96415.1"/>
    </source>
</evidence>
<name>A0A848M6S1_PAELE</name>
<dbReference type="Pfam" id="PF01842">
    <property type="entry name" value="ACT"/>
    <property type="match status" value="1"/>
</dbReference>
<dbReference type="UniPathway" id="UPA00138"/>
<evidence type="ECO:0000256" key="11">
    <source>
        <dbReference type="PIRNR" id="PIRNR036692"/>
    </source>
</evidence>
<dbReference type="PANTHER" id="PTHR30182">
    <property type="entry name" value="L-SERINE DEHYDRATASE"/>
    <property type="match status" value="1"/>
</dbReference>
<evidence type="ECO:0000256" key="3">
    <source>
        <dbReference type="ARBA" id="ARBA00008636"/>
    </source>
</evidence>
<evidence type="ECO:0000256" key="1">
    <source>
        <dbReference type="ARBA" id="ARBA00001966"/>
    </source>
</evidence>
<evidence type="ECO:0000256" key="7">
    <source>
        <dbReference type="ARBA" id="ARBA00023004"/>
    </source>
</evidence>
<accession>A0A848M6S1</accession>
<evidence type="ECO:0000256" key="9">
    <source>
        <dbReference type="ARBA" id="ARBA00023239"/>
    </source>
</evidence>
<sequence>MRFKDVFSIIGPSMVGPSSSHTAGAVRIGRAARRIFGAFPDQAEIVFYGSFAETYRGHGTDLAVVGGLMDYATDDIRIRSSMALAEEAGMRLKFKTAQNAAYHPNTVMLKLKKHGGREDIILGASIGGGNVELLGINGFDVKFTMNYPVLIVFHKDTPGMVAHISRILGEGGVNIGYMDVDRKGRGGEAVTVVETDEAVPEERMDVIRSLSYVHRVVFADLTSEEA</sequence>
<dbReference type="Gene3D" id="3.30.1330.90">
    <property type="entry name" value="D-3-phosphoglycerate dehydrogenase, domain 3"/>
    <property type="match status" value="1"/>
</dbReference>
<dbReference type="Gene3D" id="3.30.70.260">
    <property type="match status" value="1"/>
</dbReference>
<evidence type="ECO:0000259" key="13">
    <source>
        <dbReference type="PROSITE" id="PS51671"/>
    </source>
</evidence>
<organism evidence="14 15">
    <name type="scientific">Paenibacillus lemnae</name>
    <dbReference type="NCBI Taxonomy" id="1330551"/>
    <lineage>
        <taxon>Bacteria</taxon>
        <taxon>Bacillati</taxon>
        <taxon>Bacillota</taxon>
        <taxon>Bacilli</taxon>
        <taxon>Bacillales</taxon>
        <taxon>Paenibacillaceae</taxon>
        <taxon>Paenibacillus</taxon>
    </lineage>
</organism>
<dbReference type="RefSeq" id="WP_169505196.1">
    <property type="nucleotide sequence ID" value="NZ_JABBPN010000009.1"/>
</dbReference>
<keyword evidence="4 11" id="KW-0312">Gluconeogenesis</keyword>
<dbReference type="GO" id="GO:0046872">
    <property type="term" value="F:metal ion binding"/>
    <property type="evidence" value="ECO:0007669"/>
    <property type="project" value="UniProtKB-UniRule"/>
</dbReference>
<dbReference type="InterPro" id="IPR005131">
    <property type="entry name" value="Ser_deHydtase_bsu"/>
</dbReference>
<dbReference type="EMBL" id="JABBPN010000009">
    <property type="protein sequence ID" value="NMO96415.1"/>
    <property type="molecule type" value="Genomic_DNA"/>
</dbReference>
<dbReference type="InterPro" id="IPR029009">
    <property type="entry name" value="ASB_dom_sf"/>
</dbReference>
<dbReference type="AlphaFoldDB" id="A0A848M6S1"/>
<keyword evidence="7 11" id="KW-0408">Iron</keyword>
<comment type="catalytic activity">
    <reaction evidence="10 11 12">
        <text>L-serine = pyruvate + NH4(+)</text>
        <dbReference type="Rhea" id="RHEA:19169"/>
        <dbReference type="ChEBI" id="CHEBI:15361"/>
        <dbReference type="ChEBI" id="CHEBI:28938"/>
        <dbReference type="ChEBI" id="CHEBI:33384"/>
        <dbReference type="EC" id="4.3.1.17"/>
    </reaction>
</comment>
<evidence type="ECO:0000256" key="2">
    <source>
        <dbReference type="ARBA" id="ARBA00004742"/>
    </source>
</evidence>
<evidence type="ECO:0000313" key="15">
    <source>
        <dbReference type="Proteomes" id="UP000565468"/>
    </source>
</evidence>
<dbReference type="GO" id="GO:0003941">
    <property type="term" value="F:L-serine ammonia-lyase activity"/>
    <property type="evidence" value="ECO:0007669"/>
    <property type="project" value="UniProtKB-UniRule"/>
</dbReference>
<dbReference type="GO" id="GO:0051539">
    <property type="term" value="F:4 iron, 4 sulfur cluster binding"/>
    <property type="evidence" value="ECO:0007669"/>
    <property type="project" value="UniProtKB-UniRule"/>
</dbReference>
<dbReference type="InterPro" id="IPR051318">
    <property type="entry name" value="Fe-S_L-Ser"/>
</dbReference>
<dbReference type="GO" id="GO:0006094">
    <property type="term" value="P:gluconeogenesis"/>
    <property type="evidence" value="ECO:0007669"/>
    <property type="project" value="UniProtKB-UniRule"/>
</dbReference>
<evidence type="ECO:0000256" key="4">
    <source>
        <dbReference type="ARBA" id="ARBA00022432"/>
    </source>
</evidence>
<proteinExistence type="inferred from homology"/>
<dbReference type="NCBIfam" id="TIGR00719">
    <property type="entry name" value="sda_beta"/>
    <property type="match status" value="1"/>
</dbReference>
<reference evidence="14 15" key="1">
    <citation type="submission" date="2020-04" db="EMBL/GenBank/DDBJ databases">
        <title>Paenibacillus algicola sp. nov., a novel marine bacterium producing alginate lyase.</title>
        <authorList>
            <person name="Huang H."/>
        </authorList>
    </citation>
    <scope>NUCLEOTIDE SEQUENCE [LARGE SCALE GENOMIC DNA]</scope>
    <source>
        <strain evidence="14 15">L7-75</strain>
    </source>
</reference>
<keyword evidence="8 11" id="KW-0411">Iron-sulfur</keyword>
<protein>
    <recommendedName>
        <fullName evidence="11">L-serine deaminase</fullName>
    </recommendedName>
</protein>
<dbReference type="InterPro" id="IPR045865">
    <property type="entry name" value="ACT-like_dom_sf"/>
</dbReference>
<evidence type="ECO:0000256" key="12">
    <source>
        <dbReference type="RuleBase" id="RU366059"/>
    </source>
</evidence>
<keyword evidence="5 11" id="KW-0004">4Fe-4S</keyword>
<feature type="domain" description="ACT" evidence="13">
    <location>
        <begin position="149"/>
        <end position="224"/>
    </location>
</feature>
<dbReference type="Pfam" id="PF03315">
    <property type="entry name" value="SDH_beta"/>
    <property type="match status" value="1"/>
</dbReference>
<dbReference type="PROSITE" id="PS51671">
    <property type="entry name" value="ACT"/>
    <property type="match status" value="1"/>
</dbReference>
<gene>
    <name evidence="14" type="primary">sdaAB</name>
    <name evidence="14" type="ORF">HII30_11595</name>
</gene>
<dbReference type="InterPro" id="IPR004643">
    <property type="entry name" value="Fe-S_L-Ser_bsu"/>
</dbReference>
<keyword evidence="6 11" id="KW-0479">Metal-binding</keyword>
<dbReference type="InterPro" id="IPR002912">
    <property type="entry name" value="ACT_dom"/>
</dbReference>
<dbReference type="SUPFAM" id="SSF143548">
    <property type="entry name" value="Serine metabolism enzymes domain"/>
    <property type="match status" value="1"/>
</dbReference>
<comment type="caution">
    <text evidence="14">The sequence shown here is derived from an EMBL/GenBank/DDBJ whole genome shotgun (WGS) entry which is preliminary data.</text>
</comment>
<evidence type="ECO:0000256" key="6">
    <source>
        <dbReference type="ARBA" id="ARBA00022723"/>
    </source>
</evidence>
<dbReference type="Proteomes" id="UP000565468">
    <property type="component" value="Unassembled WGS sequence"/>
</dbReference>
<dbReference type="PANTHER" id="PTHR30182:SF12">
    <property type="entry name" value="L-SERINE DEHYDRATASE, BETA CHAIN-RELATED"/>
    <property type="match status" value="1"/>
</dbReference>
<comment type="pathway">
    <text evidence="2 11">Carbohydrate biosynthesis; gluconeogenesis.</text>
</comment>